<dbReference type="EMBL" id="BGZK01001742">
    <property type="protein sequence ID" value="GBP85509.1"/>
    <property type="molecule type" value="Genomic_DNA"/>
</dbReference>
<accession>A0A4C1ZF15</accession>
<protein>
    <submittedName>
        <fullName evidence="1">Uncharacterized protein</fullName>
    </submittedName>
</protein>
<dbReference type="AlphaFoldDB" id="A0A4C1ZF15"/>
<gene>
    <name evidence="1" type="ORF">EVAR_45051_1</name>
</gene>
<proteinExistence type="predicted"/>
<keyword evidence="2" id="KW-1185">Reference proteome</keyword>
<organism evidence="1 2">
    <name type="scientific">Eumeta variegata</name>
    <name type="common">Bagworm moth</name>
    <name type="synonym">Eumeta japonica</name>
    <dbReference type="NCBI Taxonomy" id="151549"/>
    <lineage>
        <taxon>Eukaryota</taxon>
        <taxon>Metazoa</taxon>
        <taxon>Ecdysozoa</taxon>
        <taxon>Arthropoda</taxon>
        <taxon>Hexapoda</taxon>
        <taxon>Insecta</taxon>
        <taxon>Pterygota</taxon>
        <taxon>Neoptera</taxon>
        <taxon>Endopterygota</taxon>
        <taxon>Lepidoptera</taxon>
        <taxon>Glossata</taxon>
        <taxon>Ditrysia</taxon>
        <taxon>Tineoidea</taxon>
        <taxon>Psychidae</taxon>
        <taxon>Oiketicinae</taxon>
        <taxon>Eumeta</taxon>
    </lineage>
</organism>
<evidence type="ECO:0000313" key="2">
    <source>
        <dbReference type="Proteomes" id="UP000299102"/>
    </source>
</evidence>
<comment type="caution">
    <text evidence="1">The sequence shown here is derived from an EMBL/GenBank/DDBJ whole genome shotgun (WGS) entry which is preliminary data.</text>
</comment>
<reference evidence="1 2" key="1">
    <citation type="journal article" date="2019" name="Commun. Biol.">
        <title>The bagworm genome reveals a unique fibroin gene that provides high tensile strength.</title>
        <authorList>
            <person name="Kono N."/>
            <person name="Nakamura H."/>
            <person name="Ohtoshi R."/>
            <person name="Tomita M."/>
            <person name="Numata K."/>
            <person name="Arakawa K."/>
        </authorList>
    </citation>
    <scope>NUCLEOTIDE SEQUENCE [LARGE SCALE GENOMIC DNA]</scope>
</reference>
<sequence>MIVLERYYRRNRSAQEAVLLKVSLILLAISTSKKVLRKSKIRREHLKETVKGLTRVIRKNKMWNANLFPQSKRYYVVPLKHLIAGPYEYVLRALCSRTHVRYCDMRHLPTTPGGIPKNEFYAAGDDRTNLMRRTQD</sequence>
<evidence type="ECO:0000313" key="1">
    <source>
        <dbReference type="EMBL" id="GBP85509.1"/>
    </source>
</evidence>
<name>A0A4C1ZF15_EUMVA</name>
<dbReference type="Proteomes" id="UP000299102">
    <property type="component" value="Unassembled WGS sequence"/>
</dbReference>